<dbReference type="OrthoDB" id="15450at2157"/>
<dbReference type="AlphaFoldDB" id="L9VET4"/>
<dbReference type="PANTHER" id="PTHR14453">
    <property type="entry name" value="PARP/ZINC FINGER CCCH TYPE DOMAIN CONTAINING PROTEIN"/>
    <property type="match status" value="1"/>
</dbReference>
<dbReference type="GO" id="GO:0016757">
    <property type="term" value="F:glycosyltransferase activity"/>
    <property type="evidence" value="ECO:0007669"/>
    <property type="project" value="UniProtKB-KW"/>
</dbReference>
<evidence type="ECO:0000313" key="5">
    <source>
        <dbReference type="EMBL" id="ELY35536.1"/>
    </source>
</evidence>
<evidence type="ECO:0000259" key="4">
    <source>
        <dbReference type="PROSITE" id="PS51154"/>
    </source>
</evidence>
<keyword evidence="3" id="KW-0520">NAD</keyword>
<dbReference type="Gene3D" id="3.40.220.10">
    <property type="entry name" value="Leucine Aminopeptidase, subunit E, domain 1"/>
    <property type="match status" value="1"/>
</dbReference>
<dbReference type="STRING" id="1114856.GCA_000383975_04699"/>
<dbReference type="InterPro" id="IPR002589">
    <property type="entry name" value="Macro_dom"/>
</dbReference>
<evidence type="ECO:0000256" key="1">
    <source>
        <dbReference type="ARBA" id="ARBA00022676"/>
    </source>
</evidence>
<dbReference type="GO" id="GO:0005737">
    <property type="term" value="C:cytoplasm"/>
    <property type="evidence" value="ECO:0007669"/>
    <property type="project" value="TreeGrafter"/>
</dbReference>
<dbReference type="InterPro" id="IPR052056">
    <property type="entry name" value="Mono-ARTD/PARP"/>
</dbReference>
<reference evidence="5 6" key="1">
    <citation type="journal article" date="2014" name="PLoS Genet.">
        <title>Phylogenetically driven sequencing of extremely halophilic archaea reveals strategies for static and dynamic osmo-response.</title>
        <authorList>
            <person name="Becker E.A."/>
            <person name="Seitzer P.M."/>
            <person name="Tritt A."/>
            <person name="Larsen D."/>
            <person name="Krusor M."/>
            <person name="Yao A.I."/>
            <person name="Wu D."/>
            <person name="Madern D."/>
            <person name="Eisen J.A."/>
            <person name="Darling A.E."/>
            <person name="Facciotti M.T."/>
        </authorList>
    </citation>
    <scope>NUCLEOTIDE SEQUENCE [LARGE SCALE GENOMIC DNA]</scope>
    <source>
        <strain evidence="5 6">GA33</strain>
    </source>
</reference>
<dbReference type="PROSITE" id="PS51154">
    <property type="entry name" value="MACRO"/>
    <property type="match status" value="1"/>
</dbReference>
<proteinExistence type="predicted"/>
<dbReference type="SUPFAM" id="SSF52949">
    <property type="entry name" value="Macro domain-like"/>
    <property type="match status" value="1"/>
</dbReference>
<sequence>MHFAVVQGNIAKQSAHVLVNSTSPDATMNCGVAAALQREADGPLKTDVVRTSDVSCDEVVVTDAYNLSARYVIHAVPFTSEGSVTEHSISAATRAVLSRTDEMECRSLVLPVLGCGGGGYDLSDGTRHICEAILAFDSTALADVRLIAHTADNFEAVRSAALAAKQSESLLNKA</sequence>
<dbReference type="SMART" id="SM00506">
    <property type="entry name" value="A1pp"/>
    <property type="match status" value="1"/>
</dbReference>
<organism evidence="5 6">
    <name type="scientific">Natronorubrum tibetense GA33</name>
    <dbReference type="NCBI Taxonomy" id="1114856"/>
    <lineage>
        <taxon>Archaea</taxon>
        <taxon>Methanobacteriati</taxon>
        <taxon>Methanobacteriota</taxon>
        <taxon>Stenosarchaea group</taxon>
        <taxon>Halobacteria</taxon>
        <taxon>Halobacteriales</taxon>
        <taxon>Natrialbaceae</taxon>
        <taxon>Natronorubrum</taxon>
    </lineage>
</organism>
<keyword evidence="1" id="KW-0328">Glycosyltransferase</keyword>
<keyword evidence="6" id="KW-1185">Reference proteome</keyword>
<dbReference type="GO" id="GO:0003714">
    <property type="term" value="F:transcription corepressor activity"/>
    <property type="evidence" value="ECO:0007669"/>
    <property type="project" value="TreeGrafter"/>
</dbReference>
<evidence type="ECO:0000313" key="6">
    <source>
        <dbReference type="Proteomes" id="UP000011599"/>
    </source>
</evidence>
<comment type="caution">
    <text evidence="5">The sequence shown here is derived from an EMBL/GenBank/DDBJ whole genome shotgun (WGS) entry which is preliminary data.</text>
</comment>
<gene>
    <name evidence="5" type="ORF">C496_23206</name>
</gene>
<evidence type="ECO:0000256" key="3">
    <source>
        <dbReference type="ARBA" id="ARBA00023027"/>
    </source>
</evidence>
<dbReference type="EMBL" id="AOHW01000056">
    <property type="protein sequence ID" value="ELY35536.1"/>
    <property type="molecule type" value="Genomic_DNA"/>
</dbReference>
<dbReference type="PANTHER" id="PTHR14453:SF67">
    <property type="entry name" value="POLY [ADP-RIBOSE] POLYMERASE"/>
    <property type="match status" value="1"/>
</dbReference>
<dbReference type="Proteomes" id="UP000011599">
    <property type="component" value="Unassembled WGS sequence"/>
</dbReference>
<keyword evidence="2" id="KW-0808">Transferase</keyword>
<feature type="domain" description="Macro" evidence="4">
    <location>
        <begin position="1"/>
        <end position="165"/>
    </location>
</feature>
<evidence type="ECO:0000256" key="2">
    <source>
        <dbReference type="ARBA" id="ARBA00022679"/>
    </source>
</evidence>
<dbReference type="eggNOG" id="arCOG04225">
    <property type="taxonomic scope" value="Archaea"/>
</dbReference>
<dbReference type="RefSeq" id="WP_006092947.1">
    <property type="nucleotide sequence ID" value="NZ_AOHW01000056.1"/>
</dbReference>
<protein>
    <submittedName>
        <fullName evidence="5">Appr-1-p processing protein</fullName>
    </submittedName>
</protein>
<accession>L9VET4</accession>
<dbReference type="InterPro" id="IPR043472">
    <property type="entry name" value="Macro_dom-like"/>
</dbReference>
<dbReference type="Pfam" id="PF01661">
    <property type="entry name" value="Macro"/>
    <property type="match status" value="1"/>
</dbReference>
<dbReference type="GO" id="GO:0010629">
    <property type="term" value="P:negative regulation of gene expression"/>
    <property type="evidence" value="ECO:0007669"/>
    <property type="project" value="TreeGrafter"/>
</dbReference>
<name>L9VET4_9EURY</name>